<evidence type="ECO:0000256" key="4">
    <source>
        <dbReference type="ARBA" id="ARBA00023125"/>
    </source>
</evidence>
<accession>A0A336M189</accession>
<evidence type="ECO:0000259" key="8">
    <source>
        <dbReference type="PROSITE" id="PS50217"/>
    </source>
</evidence>
<evidence type="ECO:0000256" key="1">
    <source>
        <dbReference type="ARBA" id="ARBA00004123"/>
    </source>
</evidence>
<dbReference type="GO" id="GO:0000978">
    <property type="term" value="F:RNA polymerase II cis-regulatory region sequence-specific DNA binding"/>
    <property type="evidence" value="ECO:0007669"/>
    <property type="project" value="TreeGrafter"/>
</dbReference>
<proteinExistence type="inferred from homology"/>
<dbReference type="SMART" id="SM00338">
    <property type="entry name" value="BRLZ"/>
    <property type="match status" value="1"/>
</dbReference>
<dbReference type="PROSITE" id="PS00036">
    <property type="entry name" value="BZIP_BASIC"/>
    <property type="match status" value="1"/>
</dbReference>
<feature type="compositionally biased region" description="Basic residues" evidence="7">
    <location>
        <begin position="279"/>
        <end position="293"/>
    </location>
</feature>
<keyword evidence="4" id="KW-0238">DNA-binding</keyword>
<comment type="subcellular location">
    <subcellularLocation>
        <location evidence="1">Nucleus</location>
    </subcellularLocation>
</comment>
<dbReference type="OMA" id="YSSAHIN"/>
<evidence type="ECO:0000256" key="3">
    <source>
        <dbReference type="ARBA" id="ARBA00023015"/>
    </source>
</evidence>
<dbReference type="InterPro" id="IPR046347">
    <property type="entry name" value="bZIP_sf"/>
</dbReference>
<dbReference type="InterPro" id="IPR040223">
    <property type="entry name" value="PAR_bZIP"/>
</dbReference>
<keyword evidence="5" id="KW-0804">Transcription</keyword>
<dbReference type="AlphaFoldDB" id="A0A336M189"/>
<dbReference type="InterPro" id="IPR004827">
    <property type="entry name" value="bZIP"/>
</dbReference>
<evidence type="ECO:0000256" key="2">
    <source>
        <dbReference type="ARBA" id="ARBA00006079"/>
    </source>
</evidence>
<dbReference type="VEuPathDB" id="VectorBase:CSON015312"/>
<dbReference type="CDD" id="cd14695">
    <property type="entry name" value="bZIP_HLF"/>
    <property type="match status" value="1"/>
</dbReference>
<feature type="region of interest" description="Disordered" evidence="7">
    <location>
        <begin position="23"/>
        <end position="56"/>
    </location>
</feature>
<evidence type="ECO:0000256" key="5">
    <source>
        <dbReference type="ARBA" id="ARBA00023163"/>
    </source>
</evidence>
<dbReference type="Gene3D" id="1.20.5.170">
    <property type="match status" value="1"/>
</dbReference>
<dbReference type="EMBL" id="UFQT01000095">
    <property type="protein sequence ID" value="SSX19728.1"/>
    <property type="molecule type" value="Genomic_DNA"/>
</dbReference>
<evidence type="ECO:0000256" key="6">
    <source>
        <dbReference type="ARBA" id="ARBA00023242"/>
    </source>
</evidence>
<feature type="region of interest" description="Disordered" evidence="7">
    <location>
        <begin position="210"/>
        <end position="293"/>
    </location>
</feature>
<keyword evidence="6" id="KW-0539">Nucleus</keyword>
<dbReference type="PANTHER" id="PTHR11988:SF42">
    <property type="entry name" value="PROTEIN GIANT"/>
    <property type="match status" value="1"/>
</dbReference>
<name>A0A336M189_CULSO</name>
<sequence>MEQNTELRHSYIEISVKSEVLDLSKRRDSVETRNTPSPYNTSKSTDDSPNARLSECNSSDYLHTDIVSERLAMDVSYNPFPNMIGRTRSPGFNRSLSPIRENNASQNILPISNIYSSAHINPFLLQSAALQKELVQSKNFKNLFESNQNLLLNEPNHSISPNIKHTRPFKAFPTDTVANAAVLDNESASKYALFRKRMLEQIATNSNRGIISNTTKRTRSTSRSSVDSHQSIETSSHDTNLSTTVNSSKTKEQFKSNNNNVVSNSNSSISEKDESYYERRRKNNAAAKKSRDRRRFKEDEIAIRAAFLERENLELKFENAALRKQLAFYEAATTS</sequence>
<dbReference type="GO" id="GO:0000981">
    <property type="term" value="F:DNA-binding transcription factor activity, RNA polymerase II-specific"/>
    <property type="evidence" value="ECO:0007669"/>
    <property type="project" value="TreeGrafter"/>
</dbReference>
<dbReference type="PANTHER" id="PTHR11988">
    <property type="entry name" value="THYROTROPH EMBRYONIC FACTOR RELATED"/>
    <property type="match status" value="1"/>
</dbReference>
<reference evidence="9" key="1">
    <citation type="submission" date="2018-07" db="EMBL/GenBank/DDBJ databases">
        <authorList>
            <person name="Quirk P.G."/>
            <person name="Krulwich T.A."/>
        </authorList>
    </citation>
    <scope>NUCLEOTIDE SEQUENCE</scope>
</reference>
<dbReference type="GO" id="GO:0005634">
    <property type="term" value="C:nucleus"/>
    <property type="evidence" value="ECO:0007669"/>
    <property type="project" value="UniProtKB-SubCell"/>
</dbReference>
<dbReference type="FunFam" id="1.20.5.170:FF:000025">
    <property type="entry name" value="nuclear factor interleukin-3-regulated protein-like"/>
    <property type="match status" value="1"/>
</dbReference>
<organism evidence="9">
    <name type="scientific">Culicoides sonorensis</name>
    <name type="common">Biting midge</name>
    <dbReference type="NCBI Taxonomy" id="179676"/>
    <lineage>
        <taxon>Eukaryota</taxon>
        <taxon>Metazoa</taxon>
        <taxon>Ecdysozoa</taxon>
        <taxon>Arthropoda</taxon>
        <taxon>Hexapoda</taxon>
        <taxon>Insecta</taxon>
        <taxon>Pterygota</taxon>
        <taxon>Neoptera</taxon>
        <taxon>Endopterygota</taxon>
        <taxon>Diptera</taxon>
        <taxon>Nematocera</taxon>
        <taxon>Chironomoidea</taxon>
        <taxon>Ceratopogonidae</taxon>
        <taxon>Ceratopogoninae</taxon>
        <taxon>Culicoides</taxon>
        <taxon>Monoculicoides</taxon>
    </lineage>
</organism>
<evidence type="ECO:0000313" key="9">
    <source>
        <dbReference type="EMBL" id="SSX19728.1"/>
    </source>
</evidence>
<protein>
    <submittedName>
        <fullName evidence="9">CSON015312 protein</fullName>
    </submittedName>
</protein>
<feature type="compositionally biased region" description="Low complexity" evidence="7">
    <location>
        <begin position="256"/>
        <end position="269"/>
    </location>
</feature>
<feature type="domain" description="BZIP" evidence="8">
    <location>
        <begin position="273"/>
        <end position="335"/>
    </location>
</feature>
<comment type="similarity">
    <text evidence="2">Belongs to the bZIP family. NFIL3 subfamily.</text>
</comment>
<gene>
    <name evidence="9" type="primary">CSON015312</name>
</gene>
<feature type="compositionally biased region" description="Polar residues" evidence="7">
    <location>
        <begin position="32"/>
        <end position="43"/>
    </location>
</feature>
<evidence type="ECO:0000256" key="7">
    <source>
        <dbReference type="SAM" id="MobiDB-lite"/>
    </source>
</evidence>
<keyword evidence="3" id="KW-0805">Transcription regulation</keyword>
<dbReference type="PROSITE" id="PS50217">
    <property type="entry name" value="BZIP"/>
    <property type="match status" value="1"/>
</dbReference>
<feature type="compositionally biased region" description="Polar residues" evidence="7">
    <location>
        <begin position="227"/>
        <end position="248"/>
    </location>
</feature>
<dbReference type="Pfam" id="PF07716">
    <property type="entry name" value="bZIP_2"/>
    <property type="match status" value="1"/>
</dbReference>
<dbReference type="SUPFAM" id="SSF57959">
    <property type="entry name" value="Leucine zipper domain"/>
    <property type="match status" value="1"/>
</dbReference>